<dbReference type="EMBL" id="JBHRXI010000006">
    <property type="protein sequence ID" value="MFC3613676.1"/>
    <property type="molecule type" value="Genomic_DNA"/>
</dbReference>
<proteinExistence type="predicted"/>
<feature type="transmembrane region" description="Helical" evidence="1">
    <location>
        <begin position="159"/>
        <end position="175"/>
    </location>
</feature>
<feature type="transmembrane region" description="Helical" evidence="1">
    <location>
        <begin position="112"/>
        <end position="139"/>
    </location>
</feature>
<feature type="transmembrane region" description="Helical" evidence="1">
    <location>
        <begin position="20"/>
        <end position="40"/>
    </location>
</feature>
<keyword evidence="3" id="KW-1185">Reference proteome</keyword>
<evidence type="ECO:0000256" key="1">
    <source>
        <dbReference type="SAM" id="Phobius"/>
    </source>
</evidence>
<feature type="transmembrane region" description="Helical" evidence="1">
    <location>
        <begin position="253"/>
        <end position="270"/>
    </location>
</feature>
<dbReference type="Pfam" id="PF09948">
    <property type="entry name" value="PpoB2"/>
    <property type="match status" value="1"/>
</dbReference>
<comment type="caution">
    <text evidence="2">The sequence shown here is derived from an EMBL/GenBank/DDBJ whole genome shotgun (WGS) entry which is preliminary data.</text>
</comment>
<organism evidence="2 3">
    <name type="scientific">Lutimaribacter marinistellae</name>
    <dbReference type="NCBI Taxonomy" id="1820329"/>
    <lineage>
        <taxon>Bacteria</taxon>
        <taxon>Pseudomonadati</taxon>
        <taxon>Pseudomonadota</taxon>
        <taxon>Alphaproteobacteria</taxon>
        <taxon>Rhodobacterales</taxon>
        <taxon>Roseobacteraceae</taxon>
        <taxon>Lutimaribacter</taxon>
    </lineage>
</organism>
<dbReference type="InterPro" id="IPR018688">
    <property type="entry name" value="PpoB2-like"/>
</dbReference>
<dbReference type="Proteomes" id="UP001595629">
    <property type="component" value="Unassembled WGS sequence"/>
</dbReference>
<evidence type="ECO:0000313" key="2">
    <source>
        <dbReference type="EMBL" id="MFC3613676.1"/>
    </source>
</evidence>
<sequence>MQPANSGGRVERLVRHDRQIVIAATGLIFLLAALYTYFGVGMSMTAADMTRMAGPIGDPMSMGQQPVWSLSYAVLMFFMWWIMMIAMMTPSAAPMLLLYTALKKRGPESDKAVMLSLVFLSGYLAAWGAFSFVATGLQWATEATGLSDGPMMTLKSRPVAGAVLLLAGIYQFTGLKEACLRHCRSPAQFLADHARPGAVGAFRTGAHHGLYCLGCCWALMALLFVGGIMNLYWIVGLALYVLAEKILGAGQTFTRVTGGVLVCFGLFVAFT</sequence>
<feature type="transmembrane region" description="Helical" evidence="1">
    <location>
        <begin position="70"/>
        <end position="100"/>
    </location>
</feature>
<dbReference type="RefSeq" id="WP_386734863.1">
    <property type="nucleotide sequence ID" value="NZ_JBHRXI010000006.1"/>
</dbReference>
<keyword evidence="1" id="KW-0472">Membrane</keyword>
<keyword evidence="1" id="KW-1133">Transmembrane helix</keyword>
<reference evidence="3" key="1">
    <citation type="journal article" date="2019" name="Int. J. Syst. Evol. Microbiol.">
        <title>The Global Catalogue of Microorganisms (GCM) 10K type strain sequencing project: providing services to taxonomists for standard genome sequencing and annotation.</title>
        <authorList>
            <consortium name="The Broad Institute Genomics Platform"/>
            <consortium name="The Broad Institute Genome Sequencing Center for Infectious Disease"/>
            <person name="Wu L."/>
            <person name="Ma J."/>
        </authorList>
    </citation>
    <scope>NUCLEOTIDE SEQUENCE [LARGE SCALE GENOMIC DNA]</scope>
    <source>
        <strain evidence="3">KCTC 42911</strain>
    </source>
</reference>
<gene>
    <name evidence="2" type="ORF">ACFORG_07870</name>
</gene>
<keyword evidence="1" id="KW-0812">Transmembrane</keyword>
<evidence type="ECO:0000313" key="3">
    <source>
        <dbReference type="Proteomes" id="UP001595629"/>
    </source>
</evidence>
<protein>
    <submittedName>
        <fullName evidence="2">DUF2182 domain-containing protein</fullName>
    </submittedName>
</protein>
<name>A0ABV7TF99_9RHOB</name>
<feature type="transmembrane region" description="Helical" evidence="1">
    <location>
        <begin position="210"/>
        <end position="233"/>
    </location>
</feature>
<accession>A0ABV7TF99</accession>